<organism evidence="2 3">
    <name type="scientific">Blepharisma stoltei</name>
    <dbReference type="NCBI Taxonomy" id="1481888"/>
    <lineage>
        <taxon>Eukaryota</taxon>
        <taxon>Sar</taxon>
        <taxon>Alveolata</taxon>
        <taxon>Ciliophora</taxon>
        <taxon>Postciliodesmatophora</taxon>
        <taxon>Heterotrichea</taxon>
        <taxon>Heterotrichida</taxon>
        <taxon>Blepharismidae</taxon>
        <taxon>Blepharisma</taxon>
    </lineage>
</organism>
<accession>A0AAU9IJ18</accession>
<evidence type="ECO:0000256" key="1">
    <source>
        <dbReference type="SAM" id="Phobius"/>
    </source>
</evidence>
<dbReference type="Proteomes" id="UP001162131">
    <property type="component" value="Unassembled WGS sequence"/>
</dbReference>
<name>A0AAU9IJ18_9CILI</name>
<evidence type="ECO:0000313" key="2">
    <source>
        <dbReference type="EMBL" id="CAG9313776.1"/>
    </source>
</evidence>
<comment type="caution">
    <text evidence="2">The sequence shown here is derived from an EMBL/GenBank/DDBJ whole genome shotgun (WGS) entry which is preliminary data.</text>
</comment>
<keyword evidence="3" id="KW-1185">Reference proteome</keyword>
<sequence length="67" mass="7472">MKLHYFLVFDLAAILPFFGVEVFLAISIIASGIPDDKSSRLFISSLTLSKSNSAHIKNFITNLITFH</sequence>
<proteinExistence type="predicted"/>
<keyword evidence="1" id="KW-0812">Transmembrane</keyword>
<gene>
    <name evidence="2" type="ORF">BSTOLATCC_MIC9580</name>
</gene>
<evidence type="ECO:0000313" key="3">
    <source>
        <dbReference type="Proteomes" id="UP001162131"/>
    </source>
</evidence>
<keyword evidence="1" id="KW-1133">Transmembrane helix</keyword>
<protein>
    <submittedName>
        <fullName evidence="2">Uncharacterized protein</fullName>
    </submittedName>
</protein>
<reference evidence="2" key="1">
    <citation type="submission" date="2021-09" db="EMBL/GenBank/DDBJ databases">
        <authorList>
            <consortium name="AG Swart"/>
            <person name="Singh M."/>
            <person name="Singh A."/>
            <person name="Seah K."/>
            <person name="Emmerich C."/>
        </authorList>
    </citation>
    <scope>NUCLEOTIDE SEQUENCE</scope>
    <source>
        <strain evidence="2">ATCC30299</strain>
    </source>
</reference>
<dbReference type="EMBL" id="CAJZBQ010000011">
    <property type="protein sequence ID" value="CAG9313776.1"/>
    <property type="molecule type" value="Genomic_DNA"/>
</dbReference>
<keyword evidence="1" id="KW-0472">Membrane</keyword>
<feature type="transmembrane region" description="Helical" evidence="1">
    <location>
        <begin position="6"/>
        <end position="30"/>
    </location>
</feature>
<dbReference type="AlphaFoldDB" id="A0AAU9IJ18"/>